<organism evidence="3 4">
    <name type="scientific">Halanaerobium saccharolyticum</name>
    <dbReference type="NCBI Taxonomy" id="43595"/>
    <lineage>
        <taxon>Bacteria</taxon>
        <taxon>Bacillati</taxon>
        <taxon>Bacillota</taxon>
        <taxon>Clostridia</taxon>
        <taxon>Halanaerobiales</taxon>
        <taxon>Halanaerobiaceae</taxon>
        <taxon>Halanaerobium</taxon>
    </lineage>
</organism>
<feature type="transmembrane region" description="Helical" evidence="1">
    <location>
        <begin position="229"/>
        <end position="248"/>
    </location>
</feature>
<name>A0A2T5RQD4_9FIRM</name>
<dbReference type="OrthoDB" id="2112896at2"/>
<sequence length="484" mass="57310">MKAKEYNFKYSYLYPFMGVLLYFILAVMFFYLVEINSNFFNLNMLSYLLLFLFLIEAILHFNASLEIKIPLLTFAAEFFLYLFILVVFSGRYQGLNSIFILENLDLFTFWLISIFIWYQVYEFCGIFEYFRKDFDKIYASRGEDWNLDEFRRLLDYPLIWPRMTQKISWLNLPLFILWAVMGEMNTFFLVLTIIFLVVEVFLLALTYLDKKTVDWNVNRIKESQSIKKGWRKFLLIFIISALLLAFLLPSNYQPLPMDRINSWLGRQLAQMGVVEMEQQQNIGQNMGEGELPAEVEEEESRLIEILFIVIQIFLTVIFGLFFLALIIFFITSEISKIKNMPQFFKAFYRFLIKSIKDIFSVVKDLNFNLSSSWKERRERLKNKKSTKKEENSLKNIDLKGESNSIIIRIYNSLLKLLSLKGMGKDPASTPYEYSSYLEEKYQNLKDEINDLTDIFVESAYSNHSLGENAVKAAKSIWKILKKKI</sequence>
<accession>A0A2T5RQD4</accession>
<feature type="transmembrane region" description="Helical" evidence="1">
    <location>
        <begin position="12"/>
        <end position="33"/>
    </location>
</feature>
<dbReference type="EMBL" id="QAXS01000003">
    <property type="protein sequence ID" value="PTW02193.1"/>
    <property type="molecule type" value="Genomic_DNA"/>
</dbReference>
<gene>
    <name evidence="3" type="ORF">C8C76_10348</name>
</gene>
<keyword evidence="1" id="KW-0812">Transmembrane</keyword>
<feature type="transmembrane region" description="Helical" evidence="1">
    <location>
        <begin position="305"/>
        <end position="330"/>
    </location>
</feature>
<proteinExistence type="predicted"/>
<evidence type="ECO:0000259" key="2">
    <source>
        <dbReference type="Pfam" id="PF13559"/>
    </source>
</evidence>
<reference evidence="3 4" key="1">
    <citation type="submission" date="2018-04" db="EMBL/GenBank/DDBJ databases">
        <title>Subsurface microbial communities from deep shales in Ohio and West Virginia, USA.</title>
        <authorList>
            <person name="Wrighton K."/>
        </authorList>
    </citation>
    <scope>NUCLEOTIDE SEQUENCE [LARGE SCALE GENOMIC DNA]</scope>
    <source>
        <strain evidence="3 4">WC1</strain>
    </source>
</reference>
<dbReference type="Proteomes" id="UP000244089">
    <property type="component" value="Unassembled WGS sequence"/>
</dbReference>
<keyword evidence="1" id="KW-1133">Transmembrane helix</keyword>
<dbReference type="Pfam" id="PF13559">
    <property type="entry name" value="DUF4129"/>
    <property type="match status" value="1"/>
</dbReference>
<evidence type="ECO:0000313" key="3">
    <source>
        <dbReference type="EMBL" id="PTW02193.1"/>
    </source>
</evidence>
<dbReference type="AlphaFoldDB" id="A0A2T5RQD4"/>
<feature type="domain" description="Protein-glutamine gamma-glutamyltransferase-like C-terminal" evidence="2">
    <location>
        <begin position="410"/>
        <end position="477"/>
    </location>
</feature>
<feature type="transmembrane region" description="Helical" evidence="1">
    <location>
        <begin position="71"/>
        <end position="89"/>
    </location>
</feature>
<feature type="transmembrane region" description="Helical" evidence="1">
    <location>
        <begin position="109"/>
        <end position="130"/>
    </location>
</feature>
<feature type="transmembrane region" description="Helical" evidence="1">
    <location>
        <begin position="187"/>
        <end position="208"/>
    </location>
</feature>
<comment type="caution">
    <text evidence="3">The sequence shown here is derived from an EMBL/GenBank/DDBJ whole genome shotgun (WGS) entry which is preliminary data.</text>
</comment>
<evidence type="ECO:0000313" key="4">
    <source>
        <dbReference type="Proteomes" id="UP000244089"/>
    </source>
</evidence>
<keyword evidence="1" id="KW-0472">Membrane</keyword>
<feature type="transmembrane region" description="Helical" evidence="1">
    <location>
        <begin position="39"/>
        <end position="59"/>
    </location>
</feature>
<protein>
    <recommendedName>
        <fullName evidence="2">Protein-glutamine gamma-glutamyltransferase-like C-terminal domain-containing protein</fullName>
    </recommendedName>
</protein>
<evidence type="ECO:0000256" key="1">
    <source>
        <dbReference type="SAM" id="Phobius"/>
    </source>
</evidence>
<dbReference type="RefSeq" id="WP_108138192.1">
    <property type="nucleotide sequence ID" value="NZ_QAXS01000003.1"/>
</dbReference>
<dbReference type="InterPro" id="IPR025403">
    <property type="entry name" value="TgpA-like_C"/>
</dbReference>